<evidence type="ECO:0000313" key="2">
    <source>
        <dbReference type="Proteomes" id="UP001500604"/>
    </source>
</evidence>
<dbReference type="EMBL" id="BAABFL010000013">
    <property type="protein sequence ID" value="GAA4647916.1"/>
    <property type="molecule type" value="Genomic_DNA"/>
</dbReference>
<organism evidence="1 2">
    <name type="scientific">Kistimonas scapharcae</name>
    <dbReference type="NCBI Taxonomy" id="1036133"/>
    <lineage>
        <taxon>Bacteria</taxon>
        <taxon>Pseudomonadati</taxon>
        <taxon>Pseudomonadota</taxon>
        <taxon>Gammaproteobacteria</taxon>
        <taxon>Oceanospirillales</taxon>
        <taxon>Endozoicomonadaceae</taxon>
        <taxon>Kistimonas</taxon>
    </lineage>
</organism>
<accession>A0ABP8UYC8</accession>
<sequence>MKTINNPTEQRLRLVSLAGDLVTFIQPGETRTLRDEYFLSAMNQGCLPAGEDKDIDNPVTEIAEDRVAELAEVMHTIILEGGDVLTGSGCPKASILKERFGEHTKEEREAAFDKVQAEQGE</sequence>
<reference evidence="2" key="1">
    <citation type="journal article" date="2019" name="Int. J. Syst. Evol. Microbiol.">
        <title>The Global Catalogue of Microorganisms (GCM) 10K type strain sequencing project: providing services to taxonomists for standard genome sequencing and annotation.</title>
        <authorList>
            <consortium name="The Broad Institute Genomics Platform"/>
            <consortium name="The Broad Institute Genome Sequencing Center for Infectious Disease"/>
            <person name="Wu L."/>
            <person name="Ma J."/>
        </authorList>
    </citation>
    <scope>NUCLEOTIDE SEQUENCE [LARGE SCALE GENOMIC DNA]</scope>
    <source>
        <strain evidence="2">JCM 17805</strain>
    </source>
</reference>
<dbReference type="Proteomes" id="UP001500604">
    <property type="component" value="Unassembled WGS sequence"/>
</dbReference>
<gene>
    <name evidence="1" type="ORF">GCM10023116_01780</name>
</gene>
<dbReference type="RefSeq" id="WP_345192899.1">
    <property type="nucleotide sequence ID" value="NZ_BAABFL010000013.1"/>
</dbReference>
<name>A0ABP8UYC8_9GAMM</name>
<comment type="caution">
    <text evidence="1">The sequence shown here is derived from an EMBL/GenBank/DDBJ whole genome shotgun (WGS) entry which is preliminary data.</text>
</comment>
<protein>
    <submittedName>
        <fullName evidence="1">Uncharacterized protein</fullName>
    </submittedName>
</protein>
<proteinExistence type="predicted"/>
<keyword evidence="2" id="KW-1185">Reference proteome</keyword>
<evidence type="ECO:0000313" key="1">
    <source>
        <dbReference type="EMBL" id="GAA4647916.1"/>
    </source>
</evidence>